<dbReference type="GO" id="GO:0016747">
    <property type="term" value="F:acyltransferase activity, transferring groups other than amino-acyl groups"/>
    <property type="evidence" value="ECO:0007669"/>
    <property type="project" value="InterPro"/>
</dbReference>
<evidence type="ECO:0000256" key="1">
    <source>
        <dbReference type="ARBA" id="ARBA00022679"/>
    </source>
</evidence>
<evidence type="ECO:0000259" key="3">
    <source>
        <dbReference type="PROSITE" id="PS51186"/>
    </source>
</evidence>
<comment type="caution">
    <text evidence="4">The sequence shown here is derived from an EMBL/GenBank/DDBJ whole genome shotgun (WGS) entry which is preliminary data.</text>
</comment>
<dbReference type="PANTHER" id="PTHR43877">
    <property type="entry name" value="AMINOALKYLPHOSPHONATE N-ACETYLTRANSFERASE-RELATED-RELATED"/>
    <property type="match status" value="1"/>
</dbReference>
<accession>A0A940PGM7</accession>
<dbReference type="PROSITE" id="PS51186">
    <property type="entry name" value="GNAT"/>
    <property type="match status" value="1"/>
</dbReference>
<dbReference type="CDD" id="cd04301">
    <property type="entry name" value="NAT_SF"/>
    <property type="match status" value="1"/>
</dbReference>
<dbReference type="Pfam" id="PF00583">
    <property type="entry name" value="Acetyltransf_1"/>
    <property type="match status" value="1"/>
</dbReference>
<organism evidence="4 5">
    <name type="scientific">Vagococcus allomyrinae</name>
    <dbReference type="NCBI Taxonomy" id="2794353"/>
    <lineage>
        <taxon>Bacteria</taxon>
        <taxon>Bacillati</taxon>
        <taxon>Bacillota</taxon>
        <taxon>Bacilli</taxon>
        <taxon>Lactobacillales</taxon>
        <taxon>Enterococcaceae</taxon>
        <taxon>Vagococcus</taxon>
    </lineage>
</organism>
<dbReference type="InterPro" id="IPR000182">
    <property type="entry name" value="GNAT_dom"/>
</dbReference>
<protein>
    <submittedName>
        <fullName evidence="4">GNAT family N-acetyltransferase</fullName>
    </submittedName>
</protein>
<dbReference type="PANTHER" id="PTHR43877:SF2">
    <property type="entry name" value="AMINOALKYLPHOSPHONATE N-ACETYLTRANSFERASE-RELATED"/>
    <property type="match status" value="1"/>
</dbReference>
<evidence type="ECO:0000313" key="5">
    <source>
        <dbReference type="Proteomes" id="UP000674938"/>
    </source>
</evidence>
<dbReference type="Proteomes" id="UP000674938">
    <property type="component" value="Unassembled WGS sequence"/>
</dbReference>
<reference evidence="4" key="1">
    <citation type="submission" date="2020-12" db="EMBL/GenBank/DDBJ databases">
        <title>Vagococcus allomyrinae sp. nov. and Enterococcus lavae sp. nov., isolated from the larvae of Allomyrina dichotoma.</title>
        <authorList>
            <person name="Lee S.D."/>
        </authorList>
    </citation>
    <scope>NUCLEOTIDE SEQUENCE</scope>
    <source>
        <strain evidence="4">BWB3-3</strain>
    </source>
</reference>
<dbReference type="SUPFAM" id="SSF55729">
    <property type="entry name" value="Acyl-CoA N-acyltransferases (Nat)"/>
    <property type="match status" value="1"/>
</dbReference>
<evidence type="ECO:0000313" key="4">
    <source>
        <dbReference type="EMBL" id="MBP1044499.1"/>
    </source>
</evidence>
<keyword evidence="1" id="KW-0808">Transferase</keyword>
<dbReference type="EMBL" id="JAEEGA010000029">
    <property type="protein sequence ID" value="MBP1044499.1"/>
    <property type="molecule type" value="Genomic_DNA"/>
</dbReference>
<dbReference type="Gene3D" id="3.40.630.30">
    <property type="match status" value="1"/>
</dbReference>
<feature type="domain" description="N-acetyltransferase" evidence="3">
    <location>
        <begin position="23"/>
        <end position="179"/>
    </location>
</feature>
<evidence type="ECO:0000256" key="2">
    <source>
        <dbReference type="ARBA" id="ARBA00023315"/>
    </source>
</evidence>
<dbReference type="InterPro" id="IPR016181">
    <property type="entry name" value="Acyl_CoA_acyltransferase"/>
</dbReference>
<gene>
    <name evidence="4" type="ORF">I6N95_26165</name>
</gene>
<keyword evidence="5" id="KW-1185">Reference proteome</keyword>
<sequence>MNRASEHHLLGKRDTMAVKLAAITTEAQVEALIPLVQEIWREWYSPIIGTTQVDYMLREFQSYQEIWRQVQGDVLYFFIEVNGQAVGYTAYELSEDRLFISKLYLLASQRGQGYASQVFTWLEKQAIIQGKKILELHVNQDNQQSIEVYEGRGFKNSHELVSDIGEGFQMVDYVFEKQL</sequence>
<dbReference type="AlphaFoldDB" id="A0A940PGM7"/>
<proteinExistence type="predicted"/>
<name>A0A940PGM7_9ENTE</name>
<dbReference type="RefSeq" id="WP_209533008.1">
    <property type="nucleotide sequence ID" value="NZ_JAEEGA010000029.1"/>
</dbReference>
<dbReference type="InterPro" id="IPR050832">
    <property type="entry name" value="Bact_Acetyltransf"/>
</dbReference>
<keyword evidence="2" id="KW-0012">Acyltransferase</keyword>